<name>A0AC60NU94_IXOPE</name>
<evidence type="ECO:0000313" key="1">
    <source>
        <dbReference type="EMBL" id="KAG0410649.1"/>
    </source>
</evidence>
<accession>A0AC60NU94</accession>
<reference evidence="1 2" key="1">
    <citation type="journal article" date="2020" name="Cell">
        <title>Large-Scale Comparative Analyses of Tick Genomes Elucidate Their Genetic Diversity and Vector Capacities.</title>
        <authorList>
            <consortium name="Tick Genome and Microbiome Consortium (TIGMIC)"/>
            <person name="Jia N."/>
            <person name="Wang J."/>
            <person name="Shi W."/>
            <person name="Du L."/>
            <person name="Sun Y."/>
            <person name="Zhan W."/>
            <person name="Jiang J.F."/>
            <person name="Wang Q."/>
            <person name="Zhang B."/>
            <person name="Ji P."/>
            <person name="Bell-Sakyi L."/>
            <person name="Cui X.M."/>
            <person name="Yuan T.T."/>
            <person name="Jiang B.G."/>
            <person name="Yang W.F."/>
            <person name="Lam T.T."/>
            <person name="Chang Q.C."/>
            <person name="Ding S.J."/>
            <person name="Wang X.J."/>
            <person name="Zhu J.G."/>
            <person name="Ruan X.D."/>
            <person name="Zhao L."/>
            <person name="Wei J.T."/>
            <person name="Ye R.Z."/>
            <person name="Que T.C."/>
            <person name="Du C.H."/>
            <person name="Zhou Y.H."/>
            <person name="Cheng J.X."/>
            <person name="Dai P.F."/>
            <person name="Guo W.B."/>
            <person name="Han X.H."/>
            <person name="Huang E.J."/>
            <person name="Li L.F."/>
            <person name="Wei W."/>
            <person name="Gao Y.C."/>
            <person name="Liu J.Z."/>
            <person name="Shao H.Z."/>
            <person name="Wang X."/>
            <person name="Wang C.C."/>
            <person name="Yang T.C."/>
            <person name="Huo Q.B."/>
            <person name="Li W."/>
            <person name="Chen H.Y."/>
            <person name="Chen S.E."/>
            <person name="Zhou L.G."/>
            <person name="Ni X.B."/>
            <person name="Tian J.H."/>
            <person name="Sheng Y."/>
            <person name="Liu T."/>
            <person name="Pan Y.S."/>
            <person name="Xia L.Y."/>
            <person name="Li J."/>
            <person name="Zhao F."/>
            <person name="Cao W.C."/>
        </authorList>
    </citation>
    <scope>NUCLEOTIDE SEQUENCE [LARGE SCALE GENOMIC DNA]</scope>
    <source>
        <strain evidence="1">Iper-2018</strain>
    </source>
</reference>
<keyword evidence="2" id="KW-1185">Reference proteome</keyword>
<comment type="caution">
    <text evidence="1">The sequence shown here is derived from an EMBL/GenBank/DDBJ whole genome shotgun (WGS) entry which is preliminary data.</text>
</comment>
<sequence length="405" mass="44877">MTMQVTVEGEDISPEEFQCAGWQSAFTKRKSSQKCLPAESEQPANTPSCSSNGGSRTPASVKKRLVAASRMPRLPKGHFRVIVQPRRGINVKNVSQVKIAQALVTAAGLSFANAAEDIICPNAVQNILVVSTHSEHNAKTYARVEAISTGSAIYEVSSYLAAPDNTCKGIIRNIDLELDHEQLRSLIVQPRNPKALEARRIKNSTTVVILFDGLKVPNYVMCGLRDRVGRSRQRIPDTSNGGTPPEQHNIRIVQLERENAALKGAIEQLRSEMVELRSARKREASQPPQAPKPAREETSMEVAVEAPSKARTAKKRALTQPVRDEGPDEFQAEVRVLLKSLSEAVAMLNDKVDVLDGKFNALEARSKPLEEFTITDWDQFRKSREERALIQDSSIDPERWATQLK</sequence>
<proteinExistence type="predicted"/>
<dbReference type="Proteomes" id="UP000805193">
    <property type="component" value="Unassembled WGS sequence"/>
</dbReference>
<gene>
    <name evidence="1" type="ORF">HPB47_012228</name>
</gene>
<organism evidence="1 2">
    <name type="scientific">Ixodes persulcatus</name>
    <name type="common">Taiga tick</name>
    <dbReference type="NCBI Taxonomy" id="34615"/>
    <lineage>
        <taxon>Eukaryota</taxon>
        <taxon>Metazoa</taxon>
        <taxon>Ecdysozoa</taxon>
        <taxon>Arthropoda</taxon>
        <taxon>Chelicerata</taxon>
        <taxon>Arachnida</taxon>
        <taxon>Acari</taxon>
        <taxon>Parasitiformes</taxon>
        <taxon>Ixodida</taxon>
        <taxon>Ixodoidea</taxon>
        <taxon>Ixodidae</taxon>
        <taxon>Ixodinae</taxon>
        <taxon>Ixodes</taxon>
    </lineage>
</organism>
<protein>
    <submittedName>
        <fullName evidence="1">Uncharacterized protein</fullName>
    </submittedName>
</protein>
<evidence type="ECO:0000313" key="2">
    <source>
        <dbReference type="Proteomes" id="UP000805193"/>
    </source>
</evidence>
<dbReference type="EMBL" id="JABSTQ010011502">
    <property type="protein sequence ID" value="KAG0410649.1"/>
    <property type="molecule type" value="Genomic_DNA"/>
</dbReference>